<dbReference type="AlphaFoldDB" id="A0A498ICE5"/>
<keyword evidence="1" id="KW-0812">Transmembrane</keyword>
<feature type="transmembrane region" description="Helical" evidence="1">
    <location>
        <begin position="5"/>
        <end position="24"/>
    </location>
</feature>
<sequence length="120" mass="13485">MFGLYFAVWCWPAFTAVLTIYLAWSAVCNVSLVISVLEGTHGINAIALAIYFGSGCEWRGILLMLGLSFRLLCIYIGCYERGTNYFGLVAQISLFCFGNVLKHDKFLPIARTGLSRRSWR</sequence>
<feature type="transmembrane region" description="Helical" evidence="1">
    <location>
        <begin position="30"/>
        <end position="53"/>
    </location>
</feature>
<name>A0A498ICE5_MALDO</name>
<comment type="caution">
    <text evidence="2">The sequence shown here is derived from an EMBL/GenBank/DDBJ whole genome shotgun (WGS) entry which is preliminary data.</text>
</comment>
<gene>
    <name evidence="2" type="ORF">DVH24_040832</name>
</gene>
<reference evidence="2 3" key="1">
    <citation type="submission" date="2018-10" db="EMBL/GenBank/DDBJ databases">
        <title>A high-quality apple genome assembly.</title>
        <authorList>
            <person name="Hu J."/>
        </authorList>
    </citation>
    <scope>NUCLEOTIDE SEQUENCE [LARGE SCALE GENOMIC DNA]</scope>
    <source>
        <strain evidence="3">cv. HFTH1</strain>
        <tissue evidence="2">Young leaf</tissue>
    </source>
</reference>
<proteinExistence type="predicted"/>
<evidence type="ECO:0000256" key="1">
    <source>
        <dbReference type="SAM" id="Phobius"/>
    </source>
</evidence>
<dbReference type="PANTHER" id="PTHR36714:SF7">
    <property type="entry name" value="TRANSMEMBRANE PROTEIN"/>
    <property type="match status" value="1"/>
</dbReference>
<accession>A0A498ICE5</accession>
<dbReference type="PANTHER" id="PTHR36714">
    <property type="entry name" value="T23E23.1"/>
    <property type="match status" value="1"/>
</dbReference>
<keyword evidence="1" id="KW-1133">Transmembrane helix</keyword>
<evidence type="ECO:0000313" key="3">
    <source>
        <dbReference type="Proteomes" id="UP000290289"/>
    </source>
</evidence>
<keyword evidence="1" id="KW-0472">Membrane</keyword>
<organism evidence="2 3">
    <name type="scientific">Malus domestica</name>
    <name type="common">Apple</name>
    <name type="synonym">Pyrus malus</name>
    <dbReference type="NCBI Taxonomy" id="3750"/>
    <lineage>
        <taxon>Eukaryota</taxon>
        <taxon>Viridiplantae</taxon>
        <taxon>Streptophyta</taxon>
        <taxon>Embryophyta</taxon>
        <taxon>Tracheophyta</taxon>
        <taxon>Spermatophyta</taxon>
        <taxon>Magnoliopsida</taxon>
        <taxon>eudicotyledons</taxon>
        <taxon>Gunneridae</taxon>
        <taxon>Pentapetalae</taxon>
        <taxon>rosids</taxon>
        <taxon>fabids</taxon>
        <taxon>Rosales</taxon>
        <taxon>Rosaceae</taxon>
        <taxon>Amygdaloideae</taxon>
        <taxon>Maleae</taxon>
        <taxon>Malus</taxon>
    </lineage>
</organism>
<dbReference type="EMBL" id="RDQH01000339">
    <property type="protein sequence ID" value="RXH79685.1"/>
    <property type="molecule type" value="Genomic_DNA"/>
</dbReference>
<evidence type="ECO:0000313" key="2">
    <source>
        <dbReference type="EMBL" id="RXH79685.1"/>
    </source>
</evidence>
<dbReference type="Proteomes" id="UP000290289">
    <property type="component" value="Chromosome 13"/>
</dbReference>
<protein>
    <submittedName>
        <fullName evidence="2">Uncharacterized protein</fullName>
    </submittedName>
</protein>
<keyword evidence="3" id="KW-1185">Reference proteome</keyword>
<feature type="transmembrane region" description="Helical" evidence="1">
    <location>
        <begin position="60"/>
        <end position="77"/>
    </location>
</feature>
<feature type="transmembrane region" description="Helical" evidence="1">
    <location>
        <begin position="83"/>
        <end position="101"/>
    </location>
</feature>